<dbReference type="InterPro" id="IPR011712">
    <property type="entry name" value="Sig_transdc_His_kin_sub3_dim/P"/>
</dbReference>
<dbReference type="Pfam" id="PF00072">
    <property type="entry name" value="Response_reg"/>
    <property type="match status" value="1"/>
</dbReference>
<evidence type="ECO:0000256" key="1">
    <source>
        <dbReference type="ARBA" id="ARBA00000085"/>
    </source>
</evidence>
<evidence type="ECO:0000256" key="10">
    <source>
        <dbReference type="ARBA" id="ARBA00022679"/>
    </source>
</evidence>
<sequence>MKSDSTEPLHFVLLEDDPNDAELIQLQLARNDLDITWRHVMSESDFRAALAGSPPDLVLADYTLPGFDGLTALRIVLERSADIPFIFVSGSLGEERAIEALKSGATDYVLKDRLQRLPMVVNRALAESRVRRERRRAETALEEQRILLSTLIDSLPEIIYAVDADNRLTVVNRALLESLKKTREEVLGRRLSELWREENVVDIESQAATTMRTGRPLTDQERAWIGADGSVRWFTFTHVPLRDHGNVSGLVCTVQEVTQRKELEQEILEISNREQRRLGSDLHDGLGQELTGLSLLMKGLEMQMARESPQYSAQVTKITDLLARAIQSTRSLARGLAPVNLERGGLPEALKHLVARCTDMYSLECTFTMGGQKLPDLEEGAATHLYRIAQEASTNAARYARATSINIDLRSTGRKLQLAIADDGIGLSAGLAQGRPGMGLKIMEYRARMLGGAISFDEPGTGTRITLTAPLHLLRQSKDKKRLAASG</sequence>
<dbReference type="EMBL" id="JAEVLS010000001">
    <property type="protein sequence ID" value="MBM0103764.1"/>
    <property type="molecule type" value="Genomic_DNA"/>
</dbReference>
<dbReference type="PROSITE" id="PS50112">
    <property type="entry name" value="PAS"/>
    <property type="match status" value="1"/>
</dbReference>
<dbReference type="PROSITE" id="PS50113">
    <property type="entry name" value="PAC"/>
    <property type="match status" value="1"/>
</dbReference>
<dbReference type="Gene3D" id="3.30.450.20">
    <property type="entry name" value="PAS domain"/>
    <property type="match status" value="1"/>
</dbReference>
<evidence type="ECO:0000259" key="25">
    <source>
        <dbReference type="PROSITE" id="PS50113"/>
    </source>
</evidence>
<evidence type="ECO:0000256" key="16">
    <source>
        <dbReference type="ARBA" id="ARBA00023012"/>
    </source>
</evidence>
<accession>A0ABS1WS12</accession>
<dbReference type="CDD" id="cd00130">
    <property type="entry name" value="PAS"/>
    <property type="match status" value="1"/>
</dbReference>
<evidence type="ECO:0000256" key="4">
    <source>
        <dbReference type="ARBA" id="ARBA00004651"/>
    </source>
</evidence>
<dbReference type="Proteomes" id="UP000661077">
    <property type="component" value="Unassembled WGS sequence"/>
</dbReference>
<dbReference type="SMART" id="SM00091">
    <property type="entry name" value="PAS"/>
    <property type="match status" value="1"/>
</dbReference>
<dbReference type="PROSITE" id="PS50110">
    <property type="entry name" value="RESPONSE_REGULATORY"/>
    <property type="match status" value="1"/>
</dbReference>
<dbReference type="InterPro" id="IPR050482">
    <property type="entry name" value="Sensor_HK_TwoCompSys"/>
</dbReference>
<dbReference type="Pfam" id="PF08448">
    <property type="entry name" value="PAS_4"/>
    <property type="match status" value="1"/>
</dbReference>
<feature type="domain" description="PAC" evidence="25">
    <location>
        <begin position="218"/>
        <end position="269"/>
    </location>
</feature>
<dbReference type="SMART" id="SM00448">
    <property type="entry name" value="REC"/>
    <property type="match status" value="1"/>
</dbReference>
<evidence type="ECO:0000256" key="17">
    <source>
        <dbReference type="ARBA" id="ARBA00023014"/>
    </source>
</evidence>
<dbReference type="SUPFAM" id="SSF55785">
    <property type="entry name" value="PYP-like sensor domain (PAS domain)"/>
    <property type="match status" value="1"/>
</dbReference>
<dbReference type="InterPro" id="IPR011006">
    <property type="entry name" value="CheY-like_superfamily"/>
</dbReference>
<keyword evidence="11" id="KW-0812">Transmembrane</keyword>
<evidence type="ECO:0000256" key="19">
    <source>
        <dbReference type="ARBA" id="ARBA00024827"/>
    </source>
</evidence>
<keyword evidence="13" id="KW-0418">Kinase</keyword>
<evidence type="ECO:0000256" key="13">
    <source>
        <dbReference type="ARBA" id="ARBA00022777"/>
    </source>
</evidence>
<dbReference type="InterPro" id="IPR013656">
    <property type="entry name" value="PAS_4"/>
</dbReference>
<dbReference type="PANTHER" id="PTHR24421:SF37">
    <property type="entry name" value="SENSOR HISTIDINE KINASE NARS"/>
    <property type="match status" value="1"/>
</dbReference>
<evidence type="ECO:0000259" key="23">
    <source>
        <dbReference type="PROSITE" id="PS50110"/>
    </source>
</evidence>
<evidence type="ECO:0000256" key="9">
    <source>
        <dbReference type="ARBA" id="ARBA00022490"/>
    </source>
</evidence>
<dbReference type="InterPro" id="IPR004358">
    <property type="entry name" value="Sig_transdc_His_kin-like_C"/>
</dbReference>
<name>A0ABS1WS12_9GAMM</name>
<dbReference type="InterPro" id="IPR000014">
    <property type="entry name" value="PAS"/>
</dbReference>
<feature type="domain" description="Histidine kinase" evidence="22">
    <location>
        <begin position="281"/>
        <end position="473"/>
    </location>
</feature>
<evidence type="ECO:0000256" key="15">
    <source>
        <dbReference type="ARBA" id="ARBA00023004"/>
    </source>
</evidence>
<dbReference type="InterPro" id="IPR001789">
    <property type="entry name" value="Sig_transdc_resp-reg_receiver"/>
</dbReference>
<dbReference type="Gene3D" id="1.20.5.1930">
    <property type="match status" value="1"/>
</dbReference>
<protein>
    <recommendedName>
        <fullName evidence="6">Oxygen sensor histidine kinase NreB</fullName>
        <ecNumber evidence="5">2.7.13.3</ecNumber>
    </recommendedName>
    <alternativeName>
        <fullName evidence="20">Nitrogen regulation protein B</fullName>
    </alternativeName>
</protein>
<keyword evidence="16" id="KW-0902">Two-component regulatory system</keyword>
<keyword evidence="15" id="KW-0408">Iron</keyword>
<evidence type="ECO:0000256" key="3">
    <source>
        <dbReference type="ARBA" id="ARBA00004496"/>
    </source>
</evidence>
<dbReference type="SMART" id="SM00387">
    <property type="entry name" value="HATPase_c"/>
    <property type="match status" value="1"/>
</dbReference>
<evidence type="ECO:0000256" key="20">
    <source>
        <dbReference type="ARBA" id="ARBA00030800"/>
    </source>
</evidence>
<keyword evidence="27" id="KW-1185">Reference proteome</keyword>
<evidence type="ECO:0000256" key="7">
    <source>
        <dbReference type="ARBA" id="ARBA00022475"/>
    </source>
</evidence>
<dbReference type="PROSITE" id="PS50109">
    <property type="entry name" value="HIS_KIN"/>
    <property type="match status" value="1"/>
</dbReference>
<proteinExistence type="predicted"/>
<comment type="subcellular location">
    <subcellularLocation>
        <location evidence="4">Cell membrane</location>
        <topology evidence="4">Multi-pass membrane protein</topology>
    </subcellularLocation>
    <subcellularLocation>
        <location evidence="3">Cytoplasm</location>
    </subcellularLocation>
</comment>
<dbReference type="Pfam" id="PF02518">
    <property type="entry name" value="HATPase_c"/>
    <property type="match status" value="1"/>
</dbReference>
<reference evidence="26 27" key="1">
    <citation type="journal article" date="2021" name="Int. J. Syst. Evol. Microbiol.">
        <title>Steroidobacter gossypii sp. nov., isolated from soil of cotton cropping field.</title>
        <authorList>
            <person name="Huang R."/>
            <person name="Yang S."/>
            <person name="Zhen C."/>
            <person name="Liu W."/>
        </authorList>
    </citation>
    <scope>NUCLEOTIDE SEQUENCE [LARGE SCALE GENOMIC DNA]</scope>
    <source>
        <strain evidence="26 27">S1-65</strain>
    </source>
</reference>
<dbReference type="InterPro" id="IPR003594">
    <property type="entry name" value="HATPase_dom"/>
</dbReference>
<evidence type="ECO:0000256" key="18">
    <source>
        <dbReference type="ARBA" id="ARBA00023136"/>
    </source>
</evidence>
<dbReference type="InterPro" id="IPR036890">
    <property type="entry name" value="HATPase_C_sf"/>
</dbReference>
<comment type="caution">
    <text evidence="26">The sequence shown here is derived from an EMBL/GenBank/DDBJ whole genome shotgun (WGS) entry which is preliminary data.</text>
</comment>
<evidence type="ECO:0000256" key="21">
    <source>
        <dbReference type="PROSITE-ProRule" id="PRU00169"/>
    </source>
</evidence>
<keyword evidence="7" id="KW-1003">Cell membrane</keyword>
<dbReference type="Pfam" id="PF07730">
    <property type="entry name" value="HisKA_3"/>
    <property type="match status" value="1"/>
</dbReference>
<dbReference type="RefSeq" id="WP_203165722.1">
    <property type="nucleotide sequence ID" value="NZ_JAEVLS010000001.1"/>
</dbReference>
<dbReference type="NCBIfam" id="TIGR00229">
    <property type="entry name" value="sensory_box"/>
    <property type="match status" value="1"/>
</dbReference>
<comment type="cofactor">
    <cofactor evidence="2">
        <name>[4Fe-4S] cluster</name>
        <dbReference type="ChEBI" id="CHEBI:49883"/>
    </cofactor>
</comment>
<evidence type="ECO:0000256" key="2">
    <source>
        <dbReference type="ARBA" id="ARBA00001966"/>
    </source>
</evidence>
<keyword evidence="8" id="KW-0004">4Fe-4S</keyword>
<keyword evidence="9" id="KW-0963">Cytoplasm</keyword>
<evidence type="ECO:0000256" key="8">
    <source>
        <dbReference type="ARBA" id="ARBA00022485"/>
    </source>
</evidence>
<evidence type="ECO:0000259" key="24">
    <source>
        <dbReference type="PROSITE" id="PS50112"/>
    </source>
</evidence>
<evidence type="ECO:0000256" key="14">
    <source>
        <dbReference type="ARBA" id="ARBA00022989"/>
    </source>
</evidence>
<evidence type="ECO:0000259" key="22">
    <source>
        <dbReference type="PROSITE" id="PS50109"/>
    </source>
</evidence>
<keyword evidence="10" id="KW-0808">Transferase</keyword>
<keyword evidence="12" id="KW-0479">Metal-binding</keyword>
<dbReference type="PRINTS" id="PR00344">
    <property type="entry name" value="BCTRLSENSOR"/>
</dbReference>
<dbReference type="Gene3D" id="3.30.565.10">
    <property type="entry name" value="Histidine kinase-like ATPase, C-terminal domain"/>
    <property type="match status" value="1"/>
</dbReference>
<evidence type="ECO:0000256" key="5">
    <source>
        <dbReference type="ARBA" id="ARBA00012438"/>
    </source>
</evidence>
<dbReference type="InterPro" id="IPR035965">
    <property type="entry name" value="PAS-like_dom_sf"/>
</dbReference>
<dbReference type="InterPro" id="IPR001610">
    <property type="entry name" value="PAC"/>
</dbReference>
<keyword evidence="14" id="KW-1133">Transmembrane helix</keyword>
<organism evidence="26 27">
    <name type="scientific">Steroidobacter gossypii</name>
    <dbReference type="NCBI Taxonomy" id="2805490"/>
    <lineage>
        <taxon>Bacteria</taxon>
        <taxon>Pseudomonadati</taxon>
        <taxon>Pseudomonadota</taxon>
        <taxon>Gammaproteobacteria</taxon>
        <taxon>Steroidobacterales</taxon>
        <taxon>Steroidobacteraceae</taxon>
        <taxon>Steroidobacter</taxon>
    </lineage>
</organism>
<evidence type="ECO:0000313" key="27">
    <source>
        <dbReference type="Proteomes" id="UP000661077"/>
    </source>
</evidence>
<evidence type="ECO:0000256" key="12">
    <source>
        <dbReference type="ARBA" id="ARBA00022723"/>
    </source>
</evidence>
<dbReference type="Gene3D" id="3.40.50.2300">
    <property type="match status" value="1"/>
</dbReference>
<feature type="domain" description="Response regulatory" evidence="23">
    <location>
        <begin position="10"/>
        <end position="126"/>
    </location>
</feature>
<evidence type="ECO:0000256" key="11">
    <source>
        <dbReference type="ARBA" id="ARBA00022692"/>
    </source>
</evidence>
<dbReference type="SUPFAM" id="SSF55874">
    <property type="entry name" value="ATPase domain of HSP90 chaperone/DNA topoisomerase II/histidine kinase"/>
    <property type="match status" value="1"/>
</dbReference>
<feature type="domain" description="PAS" evidence="24">
    <location>
        <begin position="144"/>
        <end position="214"/>
    </location>
</feature>
<dbReference type="SUPFAM" id="SSF52172">
    <property type="entry name" value="CheY-like"/>
    <property type="match status" value="1"/>
</dbReference>
<comment type="catalytic activity">
    <reaction evidence="1">
        <text>ATP + protein L-histidine = ADP + protein N-phospho-L-histidine.</text>
        <dbReference type="EC" id="2.7.13.3"/>
    </reaction>
</comment>
<gene>
    <name evidence="26" type="ORF">JM946_03370</name>
</gene>
<dbReference type="InterPro" id="IPR000700">
    <property type="entry name" value="PAS-assoc_C"/>
</dbReference>
<dbReference type="SMART" id="SM00086">
    <property type="entry name" value="PAC"/>
    <property type="match status" value="1"/>
</dbReference>
<dbReference type="EC" id="2.7.13.3" evidence="5"/>
<feature type="modified residue" description="4-aspartylphosphate" evidence="21">
    <location>
        <position position="61"/>
    </location>
</feature>
<dbReference type="CDD" id="cd00156">
    <property type="entry name" value="REC"/>
    <property type="match status" value="1"/>
</dbReference>
<dbReference type="PANTHER" id="PTHR24421">
    <property type="entry name" value="NITRATE/NITRITE SENSOR PROTEIN NARX-RELATED"/>
    <property type="match status" value="1"/>
</dbReference>
<keyword evidence="21" id="KW-0597">Phosphoprotein</keyword>
<evidence type="ECO:0000256" key="6">
    <source>
        <dbReference type="ARBA" id="ARBA00017322"/>
    </source>
</evidence>
<evidence type="ECO:0000313" key="26">
    <source>
        <dbReference type="EMBL" id="MBM0103764.1"/>
    </source>
</evidence>
<keyword evidence="18" id="KW-0472">Membrane</keyword>
<dbReference type="InterPro" id="IPR005467">
    <property type="entry name" value="His_kinase_dom"/>
</dbReference>
<keyword evidence="17" id="KW-0411">Iron-sulfur</keyword>
<comment type="function">
    <text evidence="19">Member of the two-component regulatory system NreB/NreC involved in the control of dissimilatory nitrate/nitrite reduction in response to oxygen. NreB functions as a direct oxygen sensor histidine kinase which is autophosphorylated, in the absence of oxygen, probably at the conserved histidine residue, and transfers its phosphate group probably to a conserved aspartate residue of NreC. NreB/NreC activates the expression of the nitrate (narGHJI) and nitrite (nir) reductase operons, as well as the putative nitrate transporter gene narT.</text>
</comment>
<dbReference type="CDD" id="cd16917">
    <property type="entry name" value="HATPase_UhpB-NarQ-NarX-like"/>
    <property type="match status" value="1"/>
</dbReference>